<dbReference type="Proteomes" id="UP001501710">
    <property type="component" value="Unassembled WGS sequence"/>
</dbReference>
<keyword evidence="1" id="KW-0472">Membrane</keyword>
<gene>
    <name evidence="2" type="ORF">GCM10022254_12050</name>
</gene>
<protein>
    <submittedName>
        <fullName evidence="2">Uncharacterized protein</fullName>
    </submittedName>
</protein>
<keyword evidence="3" id="KW-1185">Reference proteome</keyword>
<sequence length="212" mass="21536">MDAWFPRWSGAVRGPGRGWGAVGIVSPGMAEVMSADQSVRPELWRRITEPLAWWTVLLAVYLALVSAVSVLEIAVGAGAAAVGAAVAVAGRRALFSGDTGRGGEPASGAVRVPGRSLPLVWLPSQIVADTARVVVRGAGGGSWVPLGVAAGTGARAAATLLVSTSPGAYVGGVDPERGVLRVHRLASGPSAFERRLADAGLVTEPARDGRTS</sequence>
<dbReference type="EMBL" id="BAABAS010000004">
    <property type="protein sequence ID" value="GAA4226586.1"/>
    <property type="molecule type" value="Genomic_DNA"/>
</dbReference>
<keyword evidence="1" id="KW-1133">Transmembrane helix</keyword>
<name>A0ABP8BUF7_9ACTN</name>
<comment type="caution">
    <text evidence="2">The sequence shown here is derived from an EMBL/GenBank/DDBJ whole genome shotgun (WGS) entry which is preliminary data.</text>
</comment>
<evidence type="ECO:0000313" key="2">
    <source>
        <dbReference type="EMBL" id="GAA4226586.1"/>
    </source>
</evidence>
<feature type="transmembrane region" description="Helical" evidence="1">
    <location>
        <begin position="51"/>
        <end position="71"/>
    </location>
</feature>
<organism evidence="2 3">
    <name type="scientific">Actinomadura meridiana</name>
    <dbReference type="NCBI Taxonomy" id="559626"/>
    <lineage>
        <taxon>Bacteria</taxon>
        <taxon>Bacillati</taxon>
        <taxon>Actinomycetota</taxon>
        <taxon>Actinomycetes</taxon>
        <taxon>Streptosporangiales</taxon>
        <taxon>Thermomonosporaceae</taxon>
        <taxon>Actinomadura</taxon>
    </lineage>
</organism>
<reference evidence="3" key="1">
    <citation type="journal article" date="2019" name="Int. J. Syst. Evol. Microbiol.">
        <title>The Global Catalogue of Microorganisms (GCM) 10K type strain sequencing project: providing services to taxonomists for standard genome sequencing and annotation.</title>
        <authorList>
            <consortium name="The Broad Institute Genomics Platform"/>
            <consortium name="The Broad Institute Genome Sequencing Center for Infectious Disease"/>
            <person name="Wu L."/>
            <person name="Ma J."/>
        </authorList>
    </citation>
    <scope>NUCLEOTIDE SEQUENCE [LARGE SCALE GENOMIC DNA]</scope>
    <source>
        <strain evidence="3">JCM 17440</strain>
    </source>
</reference>
<evidence type="ECO:0000256" key="1">
    <source>
        <dbReference type="SAM" id="Phobius"/>
    </source>
</evidence>
<proteinExistence type="predicted"/>
<accession>A0ABP8BUF7</accession>
<evidence type="ECO:0000313" key="3">
    <source>
        <dbReference type="Proteomes" id="UP001501710"/>
    </source>
</evidence>
<keyword evidence="1" id="KW-0812">Transmembrane</keyword>